<keyword evidence="4" id="KW-1185">Reference proteome</keyword>
<dbReference type="Pfam" id="PF09992">
    <property type="entry name" value="NAGPA"/>
    <property type="match status" value="1"/>
</dbReference>
<dbReference type="EMBL" id="PVNG01000009">
    <property type="protein sequence ID" value="PRX64194.1"/>
    <property type="molecule type" value="Genomic_DNA"/>
</dbReference>
<sequence length="770" mass="81111">MSRHGLLGRSLLATALALVLTGPAYAETSAPAAAVVLDGRTETYRETQPVAPGVELNTVELYGPDGATGEPGWLQTYQMSVDLKAGVRIGRLFPGQVAARRPLLDMAREAGAVAATNADYFDIAASGAPWGVAVQDGELLQSPLPNTKATQTDRTAVMFSEDQVGAIGEIVFEGTVKLPGRTVPLDALNKAELLKDQIGMFTPVWGTYCRCHPVRGVARTIEVVVRDGVVAEVVDVPREGALAEGAFVLVGREAGADALSSLRVGDPVSVDYAVRAPGDMKVKAAMSGRQLIVADGEPLDLPPENNTPEPRTAVGFSADGSKMWLVAVDGRQPEFSRGLGLDELGEMMVKLGAHTALNLDGGGSTTLVVREPGQKQVDLVNRPSDAAGTRPVPTGLAMFLPEGSGRAKGFWVSTATERDRFPGPAAAASWRTERVFPGLTRRLTAAAYDETYGPAELPRTIKPQWRVENSRIGGVDRDGVFRALSSGETSVTARHGKAAGDIGLTVLGRLARLETGPRRVNLLTKGAQGTFEVNGADTAGYAAPIDPADVHLTYDKAALDVTPTGTGAFTVTARAAEGEHVVTVSAGGVRTELVVGIGTSQDVVDTFDDTSNWDFWSLRATGSASSTPDGHAGNGLKLDYDFTQSTQTRGVGIWPSAGLLPVAGQPAAFKLWVKSEGHDQRTRLEVVDRDGTLHTIEPAFITEPGWQQITYDVPDGMAYPVSLRRVFFNEINPDARYTGTLILDELTAVAAGPAGRPPAALKASAAPGLS</sequence>
<keyword evidence="1" id="KW-0732">Signal</keyword>
<gene>
    <name evidence="3" type="ORF">B0I32_109122</name>
</gene>
<dbReference type="RefSeq" id="WP_146178261.1">
    <property type="nucleotide sequence ID" value="NZ_PVNG01000009.1"/>
</dbReference>
<dbReference type="Proteomes" id="UP000238312">
    <property type="component" value="Unassembled WGS sequence"/>
</dbReference>
<feature type="chain" id="PRO_5015754676" evidence="1">
    <location>
        <begin position="27"/>
        <end position="770"/>
    </location>
</feature>
<dbReference type="OrthoDB" id="9809781at2"/>
<accession>A0A2T0MY68</accession>
<protein>
    <submittedName>
        <fullName evidence="3">Uncharacterized protein DUF2233</fullName>
    </submittedName>
</protein>
<reference evidence="3 4" key="1">
    <citation type="submission" date="2018-03" db="EMBL/GenBank/DDBJ databases">
        <title>Genomic Encyclopedia of Type Strains, Phase III (KMG-III): the genomes of soil and plant-associated and newly described type strains.</title>
        <authorList>
            <person name="Whitman W."/>
        </authorList>
    </citation>
    <scope>NUCLEOTIDE SEQUENCE [LARGE SCALE GENOMIC DNA]</scope>
    <source>
        <strain evidence="3 4">CGMCC 4.7104</strain>
    </source>
</reference>
<comment type="caution">
    <text evidence="3">The sequence shown here is derived from an EMBL/GenBank/DDBJ whole genome shotgun (WGS) entry which is preliminary data.</text>
</comment>
<dbReference type="PANTHER" id="PTHR40446">
    <property type="entry name" value="N-ACETYLGLUCOSAMINE-1-PHOSPHODIESTER ALPHA-N-ACETYLGLUCOSAMINIDASE"/>
    <property type="match status" value="1"/>
</dbReference>
<dbReference type="AlphaFoldDB" id="A0A2T0MY68"/>
<feature type="signal peptide" evidence="1">
    <location>
        <begin position="1"/>
        <end position="26"/>
    </location>
</feature>
<proteinExistence type="predicted"/>
<evidence type="ECO:0000259" key="2">
    <source>
        <dbReference type="Pfam" id="PF09992"/>
    </source>
</evidence>
<organism evidence="3 4">
    <name type="scientific">Nonomuraea fuscirosea</name>
    <dbReference type="NCBI Taxonomy" id="1291556"/>
    <lineage>
        <taxon>Bacteria</taxon>
        <taxon>Bacillati</taxon>
        <taxon>Actinomycetota</taxon>
        <taxon>Actinomycetes</taxon>
        <taxon>Streptosporangiales</taxon>
        <taxon>Streptosporangiaceae</taxon>
        <taxon>Nonomuraea</taxon>
    </lineage>
</organism>
<feature type="domain" description="Phosphodiester glycosidase" evidence="2">
    <location>
        <begin position="221"/>
        <end position="398"/>
    </location>
</feature>
<evidence type="ECO:0000256" key="1">
    <source>
        <dbReference type="SAM" id="SignalP"/>
    </source>
</evidence>
<dbReference type="InterPro" id="IPR018711">
    <property type="entry name" value="NAGPA"/>
</dbReference>
<evidence type="ECO:0000313" key="3">
    <source>
        <dbReference type="EMBL" id="PRX64194.1"/>
    </source>
</evidence>
<name>A0A2T0MY68_9ACTN</name>
<evidence type="ECO:0000313" key="4">
    <source>
        <dbReference type="Proteomes" id="UP000238312"/>
    </source>
</evidence>
<dbReference type="PANTHER" id="PTHR40446:SF2">
    <property type="entry name" value="N-ACETYLGLUCOSAMINE-1-PHOSPHODIESTER ALPHA-N-ACETYLGLUCOSAMINIDASE"/>
    <property type="match status" value="1"/>
</dbReference>